<reference evidence="2 3" key="1">
    <citation type="journal article" date="2021" name="Hortic Res">
        <title>The domestication of Cucurbita argyrosperma as revealed by the genome of its wild relative.</title>
        <authorList>
            <person name="Barrera-Redondo J."/>
            <person name="Sanchez-de la Vega G."/>
            <person name="Aguirre-Liguori J.A."/>
            <person name="Castellanos-Morales G."/>
            <person name="Gutierrez-Guerrero Y.T."/>
            <person name="Aguirre-Dugua X."/>
            <person name="Aguirre-Planter E."/>
            <person name="Tenaillon M.I."/>
            <person name="Lira-Saade R."/>
            <person name="Eguiarte L.E."/>
        </authorList>
    </citation>
    <scope>NUCLEOTIDE SEQUENCE [LARGE SCALE GENOMIC DNA]</scope>
    <source>
        <strain evidence="2">JBR-2021</strain>
    </source>
</reference>
<sequence>MDWFSWLSRTGLDPLHTYEYGLLFVQYGLTPEHISSFNHDFLLKIGISVATDRLEIMKLAKFHTQQQPTHKKFLLSAFTKTKNCLRNCIRNLTLTANSKPKKGIFRKEAAEIAPGTPTHGEDHGRKQEVKVLEVLKPTKRRSKNVSHSGPLDGRTHEKLVMNRKSLKLSGPLNRKERPISPRSPISYGPLEGRTSHWASSKSPHHNRVPEGRMMRLIPPSRSPRVSGPLEGSPIICCRCKEERIETDDDYHSLWASLFHDIKPV</sequence>
<proteinExistence type="predicted"/>
<dbReference type="PANTHER" id="PTHR33915:SF3">
    <property type="entry name" value="STERILE ALPHA MOTIF (SAM) DOMAIN PROTEIN"/>
    <property type="match status" value="1"/>
</dbReference>
<evidence type="ECO:0000256" key="1">
    <source>
        <dbReference type="SAM" id="MobiDB-lite"/>
    </source>
</evidence>
<dbReference type="AlphaFoldDB" id="A0AAV6MWH5"/>
<accession>A0AAV6MWH5</accession>
<keyword evidence="3" id="KW-1185">Reference proteome</keyword>
<protein>
    <recommendedName>
        <fullName evidence="4">SAM domain-containing protein</fullName>
    </recommendedName>
</protein>
<evidence type="ECO:0008006" key="4">
    <source>
        <dbReference type="Google" id="ProtNLM"/>
    </source>
</evidence>
<dbReference type="EMBL" id="JAGKQH010000011">
    <property type="protein sequence ID" value="KAG6587863.1"/>
    <property type="molecule type" value="Genomic_DNA"/>
</dbReference>
<evidence type="ECO:0000313" key="3">
    <source>
        <dbReference type="Proteomes" id="UP000685013"/>
    </source>
</evidence>
<dbReference type="CDD" id="cd09487">
    <property type="entry name" value="SAM_superfamily"/>
    <property type="match status" value="1"/>
</dbReference>
<name>A0AAV6MWH5_9ROSI</name>
<gene>
    <name evidence="2" type="ORF">SDJN03_16428</name>
</gene>
<feature type="non-terminal residue" evidence="2">
    <location>
        <position position="1"/>
    </location>
</feature>
<dbReference type="Proteomes" id="UP000685013">
    <property type="component" value="Chromosome 11"/>
</dbReference>
<evidence type="ECO:0000313" key="2">
    <source>
        <dbReference type="EMBL" id="KAG6587863.1"/>
    </source>
</evidence>
<comment type="caution">
    <text evidence="2">The sequence shown here is derived from an EMBL/GenBank/DDBJ whole genome shotgun (WGS) entry which is preliminary data.</text>
</comment>
<organism evidence="2 3">
    <name type="scientific">Cucurbita argyrosperma subsp. sororia</name>
    <dbReference type="NCBI Taxonomy" id="37648"/>
    <lineage>
        <taxon>Eukaryota</taxon>
        <taxon>Viridiplantae</taxon>
        <taxon>Streptophyta</taxon>
        <taxon>Embryophyta</taxon>
        <taxon>Tracheophyta</taxon>
        <taxon>Spermatophyta</taxon>
        <taxon>Magnoliopsida</taxon>
        <taxon>eudicotyledons</taxon>
        <taxon>Gunneridae</taxon>
        <taxon>Pentapetalae</taxon>
        <taxon>rosids</taxon>
        <taxon>fabids</taxon>
        <taxon>Cucurbitales</taxon>
        <taxon>Cucurbitaceae</taxon>
        <taxon>Cucurbiteae</taxon>
        <taxon>Cucurbita</taxon>
    </lineage>
</organism>
<dbReference type="PANTHER" id="PTHR33915">
    <property type="entry name" value="OSJNBA0033G05.11 PROTEIN"/>
    <property type="match status" value="1"/>
</dbReference>
<feature type="region of interest" description="Disordered" evidence="1">
    <location>
        <begin position="171"/>
        <end position="209"/>
    </location>
</feature>